<organism evidence="10 11">
    <name type="scientific">Dillenia turbinata</name>
    <dbReference type="NCBI Taxonomy" id="194707"/>
    <lineage>
        <taxon>Eukaryota</taxon>
        <taxon>Viridiplantae</taxon>
        <taxon>Streptophyta</taxon>
        <taxon>Embryophyta</taxon>
        <taxon>Tracheophyta</taxon>
        <taxon>Spermatophyta</taxon>
        <taxon>Magnoliopsida</taxon>
        <taxon>eudicotyledons</taxon>
        <taxon>Gunneridae</taxon>
        <taxon>Pentapetalae</taxon>
        <taxon>Dilleniales</taxon>
        <taxon>Dilleniaceae</taxon>
        <taxon>Dillenia</taxon>
    </lineage>
</organism>
<dbReference type="Gene3D" id="3.30.70.80">
    <property type="entry name" value="Peptidase S8 propeptide/proteinase inhibitor I9"/>
    <property type="match status" value="1"/>
</dbReference>
<dbReference type="Gene3D" id="3.40.50.200">
    <property type="entry name" value="Peptidase S8/S53 domain"/>
    <property type="match status" value="2"/>
</dbReference>
<feature type="domain" description="Peptidase S8/S53" evidence="7">
    <location>
        <begin position="334"/>
        <end position="435"/>
    </location>
</feature>
<comment type="similarity">
    <text evidence="1">Belongs to the peptidase S8 family.</text>
</comment>
<reference evidence="10 11" key="1">
    <citation type="submission" date="2023-12" db="EMBL/GenBank/DDBJ databases">
        <title>A high-quality genome assembly for Dillenia turbinata (Dilleniales).</title>
        <authorList>
            <person name="Chanderbali A."/>
        </authorList>
    </citation>
    <scope>NUCLEOTIDE SEQUENCE [LARGE SCALE GENOMIC DNA]</scope>
    <source>
        <strain evidence="10">LSX21</strain>
        <tissue evidence="10">Leaf</tissue>
    </source>
</reference>
<dbReference type="FunFam" id="3.30.70.80:FF:000003">
    <property type="entry name" value="Subtilisin-like protease SBT1.9"/>
    <property type="match status" value="1"/>
</dbReference>
<keyword evidence="2 10" id="KW-0645">Protease</keyword>
<evidence type="ECO:0000259" key="7">
    <source>
        <dbReference type="Pfam" id="PF00082"/>
    </source>
</evidence>
<evidence type="ECO:0000256" key="2">
    <source>
        <dbReference type="ARBA" id="ARBA00022670"/>
    </source>
</evidence>
<evidence type="ECO:0000259" key="8">
    <source>
        <dbReference type="Pfam" id="PF05922"/>
    </source>
</evidence>
<feature type="chain" id="PRO_5042977306" evidence="6">
    <location>
        <begin position="38"/>
        <end position="617"/>
    </location>
</feature>
<comment type="caution">
    <text evidence="10">The sequence shown here is derived from an EMBL/GenBank/DDBJ whole genome shotgun (WGS) entry which is preliminary data.</text>
</comment>
<dbReference type="InterPro" id="IPR045051">
    <property type="entry name" value="SBT"/>
</dbReference>
<dbReference type="Pfam" id="PF17766">
    <property type="entry name" value="fn3_6"/>
    <property type="match status" value="1"/>
</dbReference>
<gene>
    <name evidence="10" type="ORF">RJ641_013658</name>
</gene>
<dbReference type="Pfam" id="PF00082">
    <property type="entry name" value="Peptidase_S8"/>
    <property type="match status" value="1"/>
</dbReference>
<dbReference type="InterPro" id="IPR036852">
    <property type="entry name" value="Peptidase_S8/S53_dom_sf"/>
</dbReference>
<keyword evidence="5" id="KW-0720">Serine protease</keyword>
<evidence type="ECO:0000256" key="3">
    <source>
        <dbReference type="ARBA" id="ARBA00022729"/>
    </source>
</evidence>
<dbReference type="InterPro" id="IPR041469">
    <property type="entry name" value="Subtilisin-like_FN3"/>
</dbReference>
<dbReference type="GO" id="GO:0006508">
    <property type="term" value="P:proteolysis"/>
    <property type="evidence" value="ECO:0007669"/>
    <property type="project" value="UniProtKB-KW"/>
</dbReference>
<dbReference type="InterPro" id="IPR015500">
    <property type="entry name" value="Peptidase_S8_subtilisin-rel"/>
</dbReference>
<keyword evidence="11" id="KW-1185">Reference proteome</keyword>
<proteinExistence type="inferred from homology"/>
<feature type="domain" description="Inhibitor I9" evidence="8">
    <location>
        <begin position="41"/>
        <end position="120"/>
    </location>
</feature>
<evidence type="ECO:0000256" key="4">
    <source>
        <dbReference type="ARBA" id="ARBA00022801"/>
    </source>
</evidence>
<dbReference type="InterPro" id="IPR010259">
    <property type="entry name" value="S8pro/Inhibitor_I9"/>
</dbReference>
<evidence type="ECO:0000259" key="9">
    <source>
        <dbReference type="Pfam" id="PF17766"/>
    </source>
</evidence>
<evidence type="ECO:0000256" key="5">
    <source>
        <dbReference type="ARBA" id="ARBA00022825"/>
    </source>
</evidence>
<dbReference type="AlphaFoldDB" id="A0AAN8WAF7"/>
<evidence type="ECO:0000256" key="6">
    <source>
        <dbReference type="SAM" id="SignalP"/>
    </source>
</evidence>
<accession>A0AAN8WAF7</accession>
<evidence type="ECO:0000313" key="10">
    <source>
        <dbReference type="EMBL" id="KAK6946114.1"/>
    </source>
</evidence>
<dbReference type="SUPFAM" id="SSF52743">
    <property type="entry name" value="Subtilisin-like"/>
    <property type="match status" value="1"/>
</dbReference>
<dbReference type="Gene3D" id="2.60.40.2310">
    <property type="match status" value="1"/>
</dbReference>
<dbReference type="GO" id="GO:0004252">
    <property type="term" value="F:serine-type endopeptidase activity"/>
    <property type="evidence" value="ECO:0007669"/>
    <property type="project" value="InterPro"/>
</dbReference>
<dbReference type="InterPro" id="IPR000209">
    <property type="entry name" value="Peptidase_S8/S53_dom"/>
</dbReference>
<feature type="signal peptide" evidence="6">
    <location>
        <begin position="1"/>
        <end position="37"/>
    </location>
</feature>
<evidence type="ECO:0000313" key="11">
    <source>
        <dbReference type="Proteomes" id="UP001370490"/>
    </source>
</evidence>
<sequence>MLIVHVVSSIWIMDYSPHKLFFVLLLISIGMSDSVAADQATYIIHMDKSLMPAPFSSHHDWYMSMLSSLSSQDAESPTHLYTYNHVLDGFSAVLSRRQVNQLEKMPGHVATFRETVGKIHTTYTPKFLGLKKNEGLWHEGKLGDDTIIGIIDTGIWPESESFKDEGMPPVPDRWRGACETGVAFNSSYFGASTIDRDYVASVSVNNGNITVQGKSIYPLNLEVSKFPVYFGYGNRSKEICDDYSLDPKDVEGKIVFCDYIDENSGVNTFEVDRAGGAGAIFSTDFQRYLRPRDFDFPYVALSKEDGVLLKDYLIRTENAAVDIKFQITMLGAKPAPMVVWFSSRGPDRRSPWILKPDVVAPGVDIVAAWSPNVGMQPLGDNFLLSDFAMVSGTSMSSPHVVGIAALIKAAHRDWSPAAIRSAMMTTAYVNDNTNGVIIDMTTDVAGTPLDYGAGHVDPNKALDPGLVYDLEVQDYINYLCGMNYTSVQIKTITRRSNYSCARASLDLNYPSFMVLLNNTNAAAYTFNRVLTNVVDTPSVYRAIVVSPSGMKVDVEPSVISFTGLNSKAQFKITVEVDVEDARPRSDAIVNYGFLSWNEVDGSHVVRSPIVSAYAPYV</sequence>
<dbReference type="PRINTS" id="PR00723">
    <property type="entry name" value="SUBTILISIN"/>
</dbReference>
<name>A0AAN8WAF7_9MAGN</name>
<dbReference type="EMBL" id="JBAMMX010000002">
    <property type="protein sequence ID" value="KAK6946114.1"/>
    <property type="molecule type" value="Genomic_DNA"/>
</dbReference>
<dbReference type="PROSITE" id="PS00138">
    <property type="entry name" value="SUBTILASE_SER"/>
    <property type="match status" value="1"/>
</dbReference>
<keyword evidence="4" id="KW-0378">Hydrolase</keyword>
<dbReference type="InterPro" id="IPR037045">
    <property type="entry name" value="S8pro/Inhibitor_I9_sf"/>
</dbReference>
<dbReference type="InterPro" id="IPR023828">
    <property type="entry name" value="Peptidase_S8_Ser-AS"/>
</dbReference>
<protein>
    <submittedName>
        <fullName evidence="10">Subtilisin-like protease, fibronectin type-III domain</fullName>
    </submittedName>
</protein>
<evidence type="ECO:0000256" key="1">
    <source>
        <dbReference type="ARBA" id="ARBA00011073"/>
    </source>
</evidence>
<keyword evidence="3 6" id="KW-0732">Signal</keyword>
<feature type="domain" description="Subtilisin-like protease fibronectin type-III" evidence="9">
    <location>
        <begin position="506"/>
        <end position="610"/>
    </location>
</feature>
<dbReference type="Proteomes" id="UP001370490">
    <property type="component" value="Unassembled WGS sequence"/>
</dbReference>
<dbReference type="PANTHER" id="PTHR10795">
    <property type="entry name" value="PROPROTEIN CONVERTASE SUBTILISIN/KEXIN"/>
    <property type="match status" value="1"/>
</dbReference>
<dbReference type="Pfam" id="PF05922">
    <property type="entry name" value="Inhibitor_I9"/>
    <property type="match status" value="1"/>
</dbReference>